<name>A0A4P6F3L0_9BACL</name>
<accession>A0A4P6F3L0</accession>
<protein>
    <recommendedName>
        <fullName evidence="3">DUF559 domain-containing protein</fullName>
    </recommendedName>
</protein>
<reference evidence="1 2" key="1">
    <citation type="submission" date="2019-01" db="EMBL/GenBank/DDBJ databases">
        <title>Genome sequencing of strain FW100M-2.</title>
        <authorList>
            <person name="Heo J."/>
            <person name="Kim S.-J."/>
            <person name="Kim J.-S."/>
            <person name="Hong S.-B."/>
            <person name="Kwon S.-W."/>
        </authorList>
    </citation>
    <scope>NUCLEOTIDE SEQUENCE [LARGE SCALE GENOMIC DNA]</scope>
    <source>
        <strain evidence="1 2">FW100M-2</strain>
    </source>
</reference>
<dbReference type="EMBL" id="CP035492">
    <property type="protein sequence ID" value="QAY67747.1"/>
    <property type="molecule type" value="Genomic_DNA"/>
</dbReference>
<sequence>MDFVQAHKMWLQSHLDRRNGERKGRLERGHGHGERLFLQNVWWPLYGHFEHLHPEYEVLDWRGQPYFADMAWLPGAVKMIFEIKGFGPHVRDMDRKKYSNELNRELFMQAIGYRVVSLAYDDVEQRPELCRTLLRLLMSKYQQQRPEQWTIAHFMKREIVYYMNQQAGAARPKDVADYFSINHRTAVKYLGELCDAGWLAPCGNGGKITRYKLGPRQLTELVKLKAD</sequence>
<dbReference type="InterPro" id="IPR036388">
    <property type="entry name" value="WH-like_DNA-bd_sf"/>
</dbReference>
<keyword evidence="2" id="KW-1185">Reference proteome</keyword>
<evidence type="ECO:0008006" key="3">
    <source>
        <dbReference type="Google" id="ProtNLM"/>
    </source>
</evidence>
<dbReference type="AlphaFoldDB" id="A0A4P6F3L0"/>
<dbReference type="Proteomes" id="UP000293568">
    <property type="component" value="Chromosome"/>
</dbReference>
<dbReference type="OrthoDB" id="2677830at2"/>
<organism evidence="1 2">
    <name type="scientific">Paenibacillus protaetiae</name>
    <dbReference type="NCBI Taxonomy" id="2509456"/>
    <lineage>
        <taxon>Bacteria</taxon>
        <taxon>Bacillati</taxon>
        <taxon>Bacillota</taxon>
        <taxon>Bacilli</taxon>
        <taxon>Bacillales</taxon>
        <taxon>Paenibacillaceae</taxon>
        <taxon>Paenibacillus</taxon>
    </lineage>
</organism>
<dbReference type="KEGG" id="pprt:ET464_16495"/>
<dbReference type="Gene3D" id="1.10.10.10">
    <property type="entry name" value="Winged helix-like DNA-binding domain superfamily/Winged helix DNA-binding domain"/>
    <property type="match status" value="1"/>
</dbReference>
<proteinExistence type="predicted"/>
<dbReference type="RefSeq" id="WP_129442846.1">
    <property type="nucleotide sequence ID" value="NZ_CP035492.1"/>
</dbReference>
<evidence type="ECO:0000313" key="1">
    <source>
        <dbReference type="EMBL" id="QAY67747.1"/>
    </source>
</evidence>
<evidence type="ECO:0000313" key="2">
    <source>
        <dbReference type="Proteomes" id="UP000293568"/>
    </source>
</evidence>
<gene>
    <name evidence="1" type="ORF">ET464_16495</name>
</gene>